<dbReference type="InterPro" id="IPR038606">
    <property type="entry name" value="To_sf"/>
</dbReference>
<gene>
    <name evidence="3" type="primary">LOC128201669</name>
</gene>
<dbReference type="PANTHER" id="PTHR11008">
    <property type="entry name" value="PROTEIN TAKEOUT-LIKE PROTEIN"/>
    <property type="match status" value="1"/>
</dbReference>
<keyword evidence="1" id="KW-0732">Signal</keyword>
<accession>A0ABM3MVE2</accession>
<dbReference type="Proteomes" id="UP001652740">
    <property type="component" value="Unplaced"/>
</dbReference>
<protein>
    <submittedName>
        <fullName evidence="3">Circadian clock-controlled protein daywake-like</fullName>
    </submittedName>
</protein>
<evidence type="ECO:0000256" key="1">
    <source>
        <dbReference type="SAM" id="SignalP"/>
    </source>
</evidence>
<sequence length="239" mass="26835">MSVQLTSFVFVIQLAMIFAEIPPIHKCKISDTACLMTSAQSALPAMAVGIPEMNLEPLDIMDIDKIKVDLAGLKLGIKDAHIKGLKGAIIDKLSIDIAKKLITLVFHADVVMNGHYKASGRLLILPINGDGQTTIKLKNLVIEMIMPFEIRKNSDGKDFIEVKSYKYKYDVKTNANFRLTNLFNGNKQLSDTMHNFMNENWKVLVQEFGTPMLDIPNAKIFAVIKTFFKSRPMEDVIEM</sequence>
<reference evidence="3" key="1">
    <citation type="submission" date="2025-08" db="UniProtKB">
        <authorList>
            <consortium name="RefSeq"/>
        </authorList>
    </citation>
    <scope>IDENTIFICATION</scope>
    <source>
        <tissue evidence="3">Whole larvae</tissue>
    </source>
</reference>
<evidence type="ECO:0000313" key="3">
    <source>
        <dbReference type="RefSeq" id="XP_052755294.1"/>
    </source>
</evidence>
<name>A0ABM3MVE2_GALME</name>
<proteinExistence type="predicted"/>
<evidence type="ECO:0000313" key="2">
    <source>
        <dbReference type="Proteomes" id="UP001652740"/>
    </source>
</evidence>
<dbReference type="PANTHER" id="PTHR11008:SF32">
    <property type="entry name" value="CIRCADIAN CLOCK-CONTROLLED PROTEIN DAYWAKE-RELATED"/>
    <property type="match status" value="1"/>
</dbReference>
<keyword evidence="2" id="KW-1185">Reference proteome</keyword>
<dbReference type="Gene3D" id="3.15.10.30">
    <property type="entry name" value="Haemolymph juvenile hormone binding protein"/>
    <property type="match status" value="1"/>
</dbReference>
<feature type="signal peptide" evidence="1">
    <location>
        <begin position="1"/>
        <end position="19"/>
    </location>
</feature>
<dbReference type="SMART" id="SM00700">
    <property type="entry name" value="JHBP"/>
    <property type="match status" value="1"/>
</dbReference>
<dbReference type="GeneID" id="128201669"/>
<organism evidence="2 3">
    <name type="scientific">Galleria mellonella</name>
    <name type="common">Greater wax moth</name>
    <dbReference type="NCBI Taxonomy" id="7137"/>
    <lineage>
        <taxon>Eukaryota</taxon>
        <taxon>Metazoa</taxon>
        <taxon>Ecdysozoa</taxon>
        <taxon>Arthropoda</taxon>
        <taxon>Hexapoda</taxon>
        <taxon>Insecta</taxon>
        <taxon>Pterygota</taxon>
        <taxon>Neoptera</taxon>
        <taxon>Endopterygota</taxon>
        <taxon>Lepidoptera</taxon>
        <taxon>Glossata</taxon>
        <taxon>Ditrysia</taxon>
        <taxon>Pyraloidea</taxon>
        <taxon>Pyralidae</taxon>
        <taxon>Galleriinae</taxon>
        <taxon>Galleria</taxon>
    </lineage>
</organism>
<feature type="chain" id="PRO_5047238569" evidence="1">
    <location>
        <begin position="20"/>
        <end position="239"/>
    </location>
</feature>
<dbReference type="Pfam" id="PF06585">
    <property type="entry name" value="JHBP"/>
    <property type="match status" value="1"/>
</dbReference>
<dbReference type="RefSeq" id="XP_052755294.1">
    <property type="nucleotide sequence ID" value="XM_052899334.1"/>
</dbReference>
<dbReference type="InterPro" id="IPR010562">
    <property type="entry name" value="Haemolymph_juvenile_hormone-bd"/>
</dbReference>